<dbReference type="Proteomes" id="UP001221217">
    <property type="component" value="Unassembled WGS sequence"/>
</dbReference>
<dbReference type="Pfam" id="PF02743">
    <property type="entry name" value="dCache_1"/>
    <property type="match status" value="1"/>
</dbReference>
<dbReference type="InterPro" id="IPR004090">
    <property type="entry name" value="Chemotax_Me-accpt_rcpt"/>
</dbReference>
<dbReference type="PROSITE" id="PS50111">
    <property type="entry name" value="CHEMOTAXIS_TRANSDUC_2"/>
    <property type="match status" value="1"/>
</dbReference>
<sequence length="739" mass="80458">MKKNNKKRSIRNKLVAAVAATVFLVFAVTGYFLATIIFEKQSNDSVLYMEAIAKEYAPIVAEELDHSIESARTLATVFSSYESIAADARRDVFSDYLKKLLEENESFLGVWTCWEPNKLDGNDSEHVNTSIIEDETGRFIPYWYRTESGKLASEALRSYDVPGDGDYYLLSRNSGLETITDPYTHEIAGETILLTSVAVPVKDKNENVIGVIGIDISLDFLDEILADVNFYESGFARLVSSSGVVVAHPDKSRLLDVWGEGSGEEGKKLIEKVNSGEVFTGSYYSKSLGAYTTKTFVPVFIGEISTPWIFGTVVPTDEILTDAKRIVNIMIAFYTGGALVIILIVLLIISKMINPLKKTAAALGNIAEGEGDLTQRLDIKSMDETGLIAHNFNLTIKKLAKMLQQIRTESINLNDVGEDLSANMTETASAINQITANITGIKGQTEHQSQSVGDAQSTIENVVEHIGQLNALIEDQASSVIESSSTIEEMVANVKSVSGILQKNSESVEELLKASEQGNLRIKEVTDLITEISNESEGLIEAGNIIQNISSQTNLLAMNAAIEAAHAGDAGKGFAVVADEIRKLAENSGSQGKAITQVLGKLKGSIDKVLLSTENAKDRFTSVFEMSKKVKDQEAVINNAMDEQSEGGIQVLEAIKEINEITVKVKDGSQQMLSGSGDAINEMKRLSGVTSEITNSMKEMAIGTGEINNAVHHVNDISRKNMDSINKLMSEVSRFKIED</sequence>
<organism evidence="12 13">
    <name type="scientific">Candidatus Thalassospirochaeta sargassi</name>
    <dbReference type="NCBI Taxonomy" id="3119039"/>
    <lineage>
        <taxon>Bacteria</taxon>
        <taxon>Pseudomonadati</taxon>
        <taxon>Spirochaetota</taxon>
        <taxon>Spirochaetia</taxon>
        <taxon>Spirochaetales</taxon>
        <taxon>Spirochaetaceae</taxon>
        <taxon>Candidatus Thalassospirochaeta</taxon>
    </lineage>
</organism>
<gene>
    <name evidence="12" type="ORF">PQJ61_14915</name>
</gene>
<evidence type="ECO:0000313" key="13">
    <source>
        <dbReference type="Proteomes" id="UP001221217"/>
    </source>
</evidence>
<dbReference type="Pfam" id="PF00015">
    <property type="entry name" value="MCPsignal"/>
    <property type="match status" value="1"/>
</dbReference>
<keyword evidence="6 9" id="KW-0472">Membrane</keyword>
<dbReference type="AlphaFoldDB" id="A0AAJ1IEZ9"/>
<dbReference type="Gene3D" id="6.10.340.10">
    <property type="match status" value="1"/>
</dbReference>
<keyword evidence="3" id="KW-0145">Chemotaxis</keyword>
<keyword evidence="5 9" id="KW-1133">Transmembrane helix</keyword>
<evidence type="ECO:0000256" key="8">
    <source>
        <dbReference type="PROSITE-ProRule" id="PRU00284"/>
    </source>
</evidence>
<evidence type="ECO:0000256" key="3">
    <source>
        <dbReference type="ARBA" id="ARBA00022500"/>
    </source>
</evidence>
<dbReference type="GO" id="GO:0005886">
    <property type="term" value="C:plasma membrane"/>
    <property type="evidence" value="ECO:0007669"/>
    <property type="project" value="UniProtKB-SubCell"/>
</dbReference>
<dbReference type="GO" id="GO:0007165">
    <property type="term" value="P:signal transduction"/>
    <property type="evidence" value="ECO:0007669"/>
    <property type="project" value="UniProtKB-KW"/>
</dbReference>
<dbReference type="SUPFAM" id="SSF58104">
    <property type="entry name" value="Methyl-accepting chemotaxis protein (MCP) signaling domain"/>
    <property type="match status" value="2"/>
</dbReference>
<dbReference type="PANTHER" id="PTHR43531">
    <property type="entry name" value="PROTEIN ICFG"/>
    <property type="match status" value="1"/>
</dbReference>
<feature type="domain" description="HAMP" evidence="11">
    <location>
        <begin position="350"/>
        <end position="404"/>
    </location>
</feature>
<dbReference type="CDD" id="cd06225">
    <property type="entry name" value="HAMP"/>
    <property type="match status" value="1"/>
</dbReference>
<dbReference type="GO" id="GO:0006935">
    <property type="term" value="P:chemotaxis"/>
    <property type="evidence" value="ECO:0007669"/>
    <property type="project" value="UniProtKB-KW"/>
</dbReference>
<feature type="domain" description="Methyl-accepting transducer" evidence="10">
    <location>
        <begin position="451"/>
        <end position="673"/>
    </location>
</feature>
<evidence type="ECO:0000313" key="12">
    <source>
        <dbReference type="EMBL" id="MDC7228052.1"/>
    </source>
</evidence>
<dbReference type="GO" id="GO:0004888">
    <property type="term" value="F:transmembrane signaling receptor activity"/>
    <property type="evidence" value="ECO:0007669"/>
    <property type="project" value="InterPro"/>
</dbReference>
<evidence type="ECO:0000256" key="7">
    <source>
        <dbReference type="ARBA" id="ARBA00029447"/>
    </source>
</evidence>
<dbReference type="InterPro" id="IPR004089">
    <property type="entry name" value="MCPsignal_dom"/>
</dbReference>
<evidence type="ECO:0000256" key="2">
    <source>
        <dbReference type="ARBA" id="ARBA00022475"/>
    </source>
</evidence>
<comment type="similarity">
    <text evidence="7">Belongs to the methyl-accepting chemotaxis (MCP) protein family.</text>
</comment>
<dbReference type="Gene3D" id="1.10.287.950">
    <property type="entry name" value="Methyl-accepting chemotaxis protein"/>
    <property type="match status" value="1"/>
</dbReference>
<dbReference type="Gene3D" id="3.30.450.20">
    <property type="entry name" value="PAS domain"/>
    <property type="match status" value="2"/>
</dbReference>
<feature type="transmembrane region" description="Helical" evidence="9">
    <location>
        <begin position="326"/>
        <end position="349"/>
    </location>
</feature>
<dbReference type="PANTHER" id="PTHR43531:SF11">
    <property type="entry name" value="METHYL-ACCEPTING CHEMOTAXIS PROTEIN 3"/>
    <property type="match status" value="1"/>
</dbReference>
<comment type="subcellular location">
    <subcellularLocation>
        <location evidence="1">Cell membrane</location>
        <topology evidence="1">Multi-pass membrane protein</topology>
    </subcellularLocation>
</comment>
<dbReference type="CDD" id="cd12913">
    <property type="entry name" value="PDC1_MCP_like"/>
    <property type="match status" value="1"/>
</dbReference>
<keyword evidence="2" id="KW-1003">Cell membrane</keyword>
<dbReference type="EMBL" id="JAQQAL010000040">
    <property type="protein sequence ID" value="MDC7228052.1"/>
    <property type="molecule type" value="Genomic_DNA"/>
</dbReference>
<dbReference type="SMART" id="SM00283">
    <property type="entry name" value="MA"/>
    <property type="match status" value="1"/>
</dbReference>
<evidence type="ECO:0000259" key="10">
    <source>
        <dbReference type="PROSITE" id="PS50111"/>
    </source>
</evidence>
<keyword evidence="8" id="KW-0807">Transducer</keyword>
<evidence type="ECO:0000256" key="6">
    <source>
        <dbReference type="ARBA" id="ARBA00023136"/>
    </source>
</evidence>
<dbReference type="SMART" id="SM00304">
    <property type="entry name" value="HAMP"/>
    <property type="match status" value="1"/>
</dbReference>
<proteinExistence type="inferred from homology"/>
<dbReference type="InterPro" id="IPR051310">
    <property type="entry name" value="MCP_chemotaxis"/>
</dbReference>
<evidence type="ECO:0000259" key="11">
    <source>
        <dbReference type="PROSITE" id="PS50885"/>
    </source>
</evidence>
<dbReference type="PROSITE" id="PS50885">
    <property type="entry name" value="HAMP"/>
    <property type="match status" value="1"/>
</dbReference>
<name>A0AAJ1IEZ9_9SPIO</name>
<keyword evidence="4 9" id="KW-0812">Transmembrane</keyword>
<evidence type="ECO:0000256" key="5">
    <source>
        <dbReference type="ARBA" id="ARBA00022989"/>
    </source>
</evidence>
<reference evidence="12 13" key="1">
    <citation type="submission" date="2022-12" db="EMBL/GenBank/DDBJ databases">
        <title>Metagenome assembled genome from gulf of manar.</title>
        <authorList>
            <person name="Kohli P."/>
            <person name="Pk S."/>
            <person name="Venkata Ramana C."/>
            <person name="Sasikala C."/>
        </authorList>
    </citation>
    <scope>NUCLEOTIDE SEQUENCE [LARGE SCALE GENOMIC DNA]</scope>
    <source>
        <strain evidence="12">JB008</strain>
    </source>
</reference>
<accession>A0AAJ1IEZ9</accession>
<evidence type="ECO:0000256" key="9">
    <source>
        <dbReference type="SAM" id="Phobius"/>
    </source>
</evidence>
<evidence type="ECO:0000256" key="1">
    <source>
        <dbReference type="ARBA" id="ARBA00004651"/>
    </source>
</evidence>
<dbReference type="Pfam" id="PF00672">
    <property type="entry name" value="HAMP"/>
    <property type="match status" value="1"/>
</dbReference>
<dbReference type="PRINTS" id="PR00260">
    <property type="entry name" value="CHEMTRNSDUCR"/>
</dbReference>
<comment type="caution">
    <text evidence="12">The sequence shown here is derived from an EMBL/GenBank/DDBJ whole genome shotgun (WGS) entry which is preliminary data.</text>
</comment>
<dbReference type="InterPro" id="IPR033479">
    <property type="entry name" value="dCache_1"/>
</dbReference>
<dbReference type="InterPro" id="IPR003660">
    <property type="entry name" value="HAMP_dom"/>
</dbReference>
<protein>
    <submittedName>
        <fullName evidence="12">Methyl-accepting chemotaxis protein</fullName>
    </submittedName>
</protein>
<evidence type="ECO:0000256" key="4">
    <source>
        <dbReference type="ARBA" id="ARBA00022692"/>
    </source>
</evidence>
<dbReference type="CDD" id="cd12912">
    <property type="entry name" value="PDC2_MCP_like"/>
    <property type="match status" value="1"/>
</dbReference>